<dbReference type="GO" id="GO:0016616">
    <property type="term" value="F:oxidoreductase activity, acting on the CH-OH group of donors, NAD or NADP as acceptor"/>
    <property type="evidence" value="ECO:0007669"/>
    <property type="project" value="TreeGrafter"/>
</dbReference>
<dbReference type="EMBL" id="AHOR02000035">
    <property type="protein sequence ID" value="EMF81280.1"/>
    <property type="molecule type" value="Genomic_DNA"/>
</dbReference>
<dbReference type="InterPro" id="IPR036291">
    <property type="entry name" value="NAD(P)-bd_dom_sf"/>
</dbReference>
<gene>
    <name evidence="1" type="ORF">LEP1GSC188_4972</name>
</gene>
<dbReference type="PRINTS" id="PR00081">
    <property type="entry name" value="GDHRDH"/>
</dbReference>
<dbReference type="InterPro" id="IPR002347">
    <property type="entry name" value="SDR_fam"/>
</dbReference>
<name>M3GXQ1_9LEPT</name>
<evidence type="ECO:0000313" key="1">
    <source>
        <dbReference type="EMBL" id="EMF81280.1"/>
    </source>
</evidence>
<dbReference type="Proteomes" id="UP000011770">
    <property type="component" value="Unassembled WGS sequence"/>
</dbReference>
<dbReference type="Gene3D" id="3.40.50.720">
    <property type="entry name" value="NAD(P)-binding Rossmann-like Domain"/>
    <property type="match status" value="1"/>
</dbReference>
<dbReference type="PANTHER" id="PTHR45458:SF1">
    <property type="entry name" value="SHORT CHAIN DEHYDROGENASE"/>
    <property type="match status" value="1"/>
</dbReference>
<dbReference type="Pfam" id="PF00106">
    <property type="entry name" value="adh_short"/>
    <property type="match status" value="1"/>
</dbReference>
<comment type="caution">
    <text evidence="1">The sequence shown here is derived from an EMBL/GenBank/DDBJ whole genome shotgun (WGS) entry which is preliminary data.</text>
</comment>
<proteinExistence type="predicted"/>
<organism evidence="1 2">
    <name type="scientific">Leptospira weilii serovar Topaz str. LT2116</name>
    <dbReference type="NCBI Taxonomy" id="1088540"/>
    <lineage>
        <taxon>Bacteria</taxon>
        <taxon>Pseudomonadati</taxon>
        <taxon>Spirochaetota</taxon>
        <taxon>Spirochaetia</taxon>
        <taxon>Leptospirales</taxon>
        <taxon>Leptospiraceae</taxon>
        <taxon>Leptospira</taxon>
    </lineage>
</organism>
<reference evidence="1 2" key="1">
    <citation type="submission" date="2013-01" db="EMBL/GenBank/DDBJ databases">
        <authorList>
            <person name="Harkins D.M."/>
            <person name="Durkin A.S."/>
            <person name="Brinkac L.M."/>
            <person name="Haft D.H."/>
            <person name="Selengut J.D."/>
            <person name="Sanka R."/>
            <person name="DePew J."/>
            <person name="Purushe J."/>
            <person name="Tulsiani S.M."/>
            <person name="Graham G.C."/>
            <person name="Burns M.-A."/>
            <person name="Dohnt M.F."/>
            <person name="Smythe L.D."/>
            <person name="McKay D.B."/>
            <person name="Craig S.B."/>
            <person name="Vinetz J.M."/>
            <person name="Sutton G.G."/>
            <person name="Nierman W.C."/>
            <person name="Fouts D.E."/>
        </authorList>
    </citation>
    <scope>NUCLEOTIDE SEQUENCE [LARGE SCALE GENOMIC DNA]</scope>
    <source>
        <strain evidence="1 2">LT2116</strain>
    </source>
</reference>
<dbReference type="SUPFAM" id="SSF51735">
    <property type="entry name" value="NAD(P)-binding Rossmann-fold domains"/>
    <property type="match status" value="1"/>
</dbReference>
<sequence length="100" mass="11042">MVQRKILITGSNRGIGLELTKQFLTKGDQVFALCRKSSSDLVLIKPTRILEGVDVLDSNSIRDVSTKLFGTKIDILINNAGVLSLTTCKAWKKKMFSLNS</sequence>
<evidence type="ECO:0000313" key="2">
    <source>
        <dbReference type="Proteomes" id="UP000011770"/>
    </source>
</evidence>
<dbReference type="InterPro" id="IPR052184">
    <property type="entry name" value="SDR_enzymes"/>
</dbReference>
<protein>
    <submittedName>
        <fullName evidence="1">Oxidoreductase, short chain dehydrogenase/reductase domain protein</fullName>
    </submittedName>
</protein>
<accession>M3GXQ1</accession>
<dbReference type="AlphaFoldDB" id="M3GXQ1"/>
<dbReference type="PANTHER" id="PTHR45458">
    <property type="entry name" value="SHORT-CHAIN DEHYDROGENASE/REDUCTASE SDR"/>
    <property type="match status" value="1"/>
</dbReference>